<evidence type="ECO:0000256" key="1">
    <source>
        <dbReference type="SAM" id="MobiDB-lite"/>
    </source>
</evidence>
<sequence length="109" mass="11987">MEDSGRRETERSACALAAQKWSRPDSVSFEAFRQKTAEANEGIKRTGQQPRQAQRHEGNRCRQRGLAGGGRRLVKKDPSVSQRSVQVVGSSWWPVEVEVGLPSLVVAAG</sequence>
<dbReference type="Proteomes" id="UP000616885">
    <property type="component" value="Unassembled WGS sequence"/>
</dbReference>
<proteinExistence type="predicted"/>
<evidence type="ECO:0000313" key="3">
    <source>
        <dbReference type="Proteomes" id="UP000616885"/>
    </source>
</evidence>
<name>A0A8H7TPQ6_BIOOC</name>
<dbReference type="EMBL" id="JADCTT010000003">
    <property type="protein sequence ID" value="KAF9755009.1"/>
    <property type="molecule type" value="Genomic_DNA"/>
</dbReference>
<dbReference type="AlphaFoldDB" id="A0A8H7TPQ6"/>
<gene>
    <name evidence="2" type="ORF">IM811_010450</name>
</gene>
<protein>
    <submittedName>
        <fullName evidence="2">Uncharacterized protein</fullName>
    </submittedName>
</protein>
<organism evidence="2 3">
    <name type="scientific">Bionectria ochroleuca</name>
    <name type="common">Gliocladium roseum</name>
    <dbReference type="NCBI Taxonomy" id="29856"/>
    <lineage>
        <taxon>Eukaryota</taxon>
        <taxon>Fungi</taxon>
        <taxon>Dikarya</taxon>
        <taxon>Ascomycota</taxon>
        <taxon>Pezizomycotina</taxon>
        <taxon>Sordariomycetes</taxon>
        <taxon>Hypocreomycetidae</taxon>
        <taxon>Hypocreales</taxon>
        <taxon>Bionectriaceae</taxon>
        <taxon>Clonostachys</taxon>
    </lineage>
</organism>
<feature type="region of interest" description="Disordered" evidence="1">
    <location>
        <begin position="38"/>
        <end position="78"/>
    </location>
</feature>
<evidence type="ECO:0000313" key="2">
    <source>
        <dbReference type="EMBL" id="KAF9755009.1"/>
    </source>
</evidence>
<comment type="caution">
    <text evidence="2">The sequence shown here is derived from an EMBL/GenBank/DDBJ whole genome shotgun (WGS) entry which is preliminary data.</text>
</comment>
<reference evidence="2" key="1">
    <citation type="submission" date="2020-10" db="EMBL/GenBank/DDBJ databases">
        <title>High-Quality Genome Resource of Clonostachys rosea strain S41 by Oxford Nanopore Long-Read Sequencing.</title>
        <authorList>
            <person name="Wang H."/>
        </authorList>
    </citation>
    <scope>NUCLEOTIDE SEQUENCE</scope>
    <source>
        <strain evidence="2">S41</strain>
    </source>
</reference>
<accession>A0A8H7TPQ6</accession>